<reference evidence="2 3" key="1">
    <citation type="submission" date="2019-10" db="EMBL/GenBank/DDBJ databases">
        <title>Bacillus from the desert of Cuatro Cinegas, Coahuila.</title>
        <authorList>
            <person name="Olmedo-Alvarez G."/>
            <person name="Saldana S."/>
            <person name="Barcelo D."/>
        </authorList>
    </citation>
    <scope>NUCLEOTIDE SEQUENCE [LARGE SCALE GENOMIC DNA]</scope>
    <source>
        <strain evidence="2 3">CH101a_3T</strain>
    </source>
</reference>
<keyword evidence="1" id="KW-0175">Coiled coil</keyword>
<dbReference type="EMBL" id="WBPB01000010">
    <property type="protein sequence ID" value="KAB2501027.1"/>
    <property type="molecule type" value="Genomic_DNA"/>
</dbReference>
<dbReference type="Pfam" id="PF19776">
    <property type="entry name" value="DUF6262"/>
    <property type="match status" value="1"/>
</dbReference>
<sequence length="126" mass="14595">MNHKRNTDGVLKHAMNKSKETSTRVENAIKKAVKERARINFNSIATSANVSKSYLYNNKDFRVRIETLRSQQNEVKNVKSIKHNTSEKSKDTIIEALRHKVKELEKENKKLTGENKLLLGKLYDKL</sequence>
<evidence type="ECO:0000313" key="2">
    <source>
        <dbReference type="EMBL" id="KAB2501027.1"/>
    </source>
</evidence>
<dbReference type="InterPro" id="IPR046229">
    <property type="entry name" value="TnpC-like"/>
</dbReference>
<evidence type="ECO:0000256" key="1">
    <source>
        <dbReference type="SAM" id="Coils"/>
    </source>
</evidence>
<dbReference type="AlphaFoldDB" id="A0AB34DE74"/>
<organism evidence="2 3">
    <name type="scientific">Bacillus cereus</name>
    <dbReference type="NCBI Taxonomy" id="1396"/>
    <lineage>
        <taxon>Bacteria</taxon>
        <taxon>Bacillati</taxon>
        <taxon>Bacillota</taxon>
        <taxon>Bacilli</taxon>
        <taxon>Bacillales</taxon>
        <taxon>Bacillaceae</taxon>
        <taxon>Bacillus</taxon>
        <taxon>Bacillus cereus group</taxon>
    </lineage>
</organism>
<comment type="caution">
    <text evidence="2">The sequence shown here is derived from an EMBL/GenBank/DDBJ whole genome shotgun (WGS) entry which is preliminary data.</text>
</comment>
<proteinExistence type="predicted"/>
<dbReference type="Proteomes" id="UP000477920">
    <property type="component" value="Unassembled WGS sequence"/>
</dbReference>
<gene>
    <name evidence="2" type="ORF">F8158_05575</name>
</gene>
<feature type="coiled-coil region" evidence="1">
    <location>
        <begin position="87"/>
        <end position="121"/>
    </location>
</feature>
<evidence type="ECO:0000313" key="3">
    <source>
        <dbReference type="Proteomes" id="UP000477920"/>
    </source>
</evidence>
<accession>A0AB34DE74</accession>
<protein>
    <submittedName>
        <fullName evidence="2">Transposase</fullName>
    </submittedName>
</protein>
<name>A0AB34DE74_BACCE</name>
<dbReference type="RefSeq" id="WP_151639588.1">
    <property type="nucleotide sequence ID" value="NZ_WBPB01000010.1"/>
</dbReference>